<comment type="caution">
    <text evidence="1">The sequence shown here is derived from an EMBL/GenBank/DDBJ whole genome shotgun (WGS) entry which is preliminary data.</text>
</comment>
<organism evidence="1 2">
    <name type="scientific">Elysia crispata</name>
    <name type="common">lettuce slug</name>
    <dbReference type="NCBI Taxonomy" id="231223"/>
    <lineage>
        <taxon>Eukaryota</taxon>
        <taxon>Metazoa</taxon>
        <taxon>Spiralia</taxon>
        <taxon>Lophotrochozoa</taxon>
        <taxon>Mollusca</taxon>
        <taxon>Gastropoda</taxon>
        <taxon>Heterobranchia</taxon>
        <taxon>Euthyneura</taxon>
        <taxon>Panpulmonata</taxon>
        <taxon>Sacoglossa</taxon>
        <taxon>Placobranchoidea</taxon>
        <taxon>Plakobranchidae</taxon>
        <taxon>Elysia</taxon>
    </lineage>
</organism>
<name>A0AAE1AJS8_9GAST</name>
<evidence type="ECO:0000313" key="2">
    <source>
        <dbReference type="Proteomes" id="UP001283361"/>
    </source>
</evidence>
<dbReference type="Gene3D" id="2.40.70.10">
    <property type="entry name" value="Acid Proteases"/>
    <property type="match status" value="1"/>
</dbReference>
<dbReference type="Proteomes" id="UP001283361">
    <property type="component" value="Unassembled WGS sequence"/>
</dbReference>
<evidence type="ECO:0000313" key="1">
    <source>
        <dbReference type="EMBL" id="KAK3788067.1"/>
    </source>
</evidence>
<gene>
    <name evidence="1" type="ORF">RRG08_052307</name>
</gene>
<keyword evidence="2" id="KW-1185">Reference proteome</keyword>
<sequence length="246" mass="28345">MTTVIQVVRTKIAGAEVNVMFDSGSDRSFVTLECATRLRLKTAAKESFTFCYFGENESRKGEKDVYKLDVCKERIRLIGMNTICSTMYTAPVLKGIVKQFQGIPSEEDYEKSRGVQVDILVDLDWYWPLIKKQERSLEGLVAQETAFGWMLSMLKSNILWEEKKFQENINKWVTDLSSIKEWKMPHGDASKWKQFVQNRMQEIRQHTSPDRWKFCPGKSGKFVNKRCEGPGAHTIKSVASQTYMVG</sequence>
<accession>A0AAE1AJS8</accession>
<protein>
    <recommendedName>
        <fullName evidence="3">Peptidase aspartic putative domain-containing protein</fullName>
    </recommendedName>
</protein>
<dbReference type="InterPro" id="IPR021109">
    <property type="entry name" value="Peptidase_aspartic_dom_sf"/>
</dbReference>
<proteinExistence type="predicted"/>
<dbReference type="AlphaFoldDB" id="A0AAE1AJS8"/>
<evidence type="ECO:0008006" key="3">
    <source>
        <dbReference type="Google" id="ProtNLM"/>
    </source>
</evidence>
<reference evidence="1" key="1">
    <citation type="journal article" date="2023" name="G3 (Bethesda)">
        <title>A reference genome for the long-term kleptoplast-retaining sea slug Elysia crispata morphotype clarki.</title>
        <authorList>
            <person name="Eastman K.E."/>
            <person name="Pendleton A.L."/>
            <person name="Shaikh M.A."/>
            <person name="Suttiyut T."/>
            <person name="Ogas R."/>
            <person name="Tomko P."/>
            <person name="Gavelis G."/>
            <person name="Widhalm J.R."/>
            <person name="Wisecaver J.H."/>
        </authorList>
    </citation>
    <scope>NUCLEOTIDE SEQUENCE</scope>
    <source>
        <strain evidence="1">ECLA1</strain>
    </source>
</reference>
<dbReference type="EMBL" id="JAWDGP010001801">
    <property type="protein sequence ID" value="KAK3788067.1"/>
    <property type="molecule type" value="Genomic_DNA"/>
</dbReference>